<keyword evidence="4" id="KW-1185">Reference proteome</keyword>
<dbReference type="CDD" id="cd03143">
    <property type="entry name" value="A4_beta-galactosidase_middle_domain"/>
    <property type="match status" value="1"/>
</dbReference>
<protein>
    <submittedName>
        <fullName evidence="3">Peptidase M14</fullName>
    </submittedName>
</protein>
<feature type="domain" description="Peptidase M14" evidence="2">
    <location>
        <begin position="54"/>
        <end position="338"/>
    </location>
</feature>
<feature type="chain" id="PRO_5038031694" evidence="1">
    <location>
        <begin position="20"/>
        <end position="854"/>
    </location>
</feature>
<dbReference type="AlphaFoldDB" id="A0A918Q5L1"/>
<dbReference type="Gene3D" id="3.40.50.880">
    <property type="match status" value="1"/>
</dbReference>
<dbReference type="InterPro" id="IPR029062">
    <property type="entry name" value="Class_I_gatase-like"/>
</dbReference>
<proteinExistence type="predicted"/>
<dbReference type="EMBL" id="BMWX01000005">
    <property type="protein sequence ID" value="GGZ34721.1"/>
    <property type="molecule type" value="Genomic_DNA"/>
</dbReference>
<dbReference type="GO" id="GO:0004181">
    <property type="term" value="F:metallocarboxypeptidase activity"/>
    <property type="evidence" value="ECO:0007669"/>
    <property type="project" value="InterPro"/>
</dbReference>
<evidence type="ECO:0000313" key="4">
    <source>
        <dbReference type="Proteomes" id="UP000619457"/>
    </source>
</evidence>
<comment type="caution">
    <text evidence="3">The sequence shown here is derived from an EMBL/GenBank/DDBJ whole genome shotgun (WGS) entry which is preliminary data.</text>
</comment>
<dbReference type="InterPro" id="IPR000834">
    <property type="entry name" value="Peptidase_M14"/>
</dbReference>
<feature type="signal peptide" evidence="1">
    <location>
        <begin position="1"/>
        <end position="19"/>
    </location>
</feature>
<organism evidence="3 4">
    <name type="scientific">Echinicola pacifica</name>
    <dbReference type="NCBI Taxonomy" id="346377"/>
    <lineage>
        <taxon>Bacteria</taxon>
        <taxon>Pseudomonadati</taxon>
        <taxon>Bacteroidota</taxon>
        <taxon>Cytophagia</taxon>
        <taxon>Cytophagales</taxon>
        <taxon>Cyclobacteriaceae</taxon>
        <taxon>Echinicola</taxon>
    </lineage>
</organism>
<sequence length="854" mass="96563">MFKKLIFLLLLLQANSLIAQEKVPLEYYLKPGYSYNPDIPTPESVLGYNIGEWHVSYDQVYMYMQALAEASDRIKLEVTGRTYEKRPLMMLTISHRDNLGKLNAIKYQRSQLRIPAESRNVDLEALPVVTYMGYSVHGNEASGVNASLLAAYHFAAANEIEEDLKSIIILMEPGINPDGINRFSSWVNSNRSIHMNGDPNNRELNEAWPRGRTNHYWFDLNRDWLPVQHPESRARITKIQEWKPNLILDFHEMGTNSTFFFQPGIPSRNHPLTPAKNFELTEKIAQYHAKYLDEIGSLYFTQESYDDFYYGKGSTYPDVQGQVGILFEQASSRGHLQESVNGPLTFAFTVRNQFTASLSSFEASVAMRKELNSYMRDFYIDAKSDADADTNKAYIFGLAKDKGRTYHLADMILYHDIKLYSLKEDIKINGLDFKADRAFIVPLNQPQYRLIKGMFETRTDFQDSLFYDVSAWTLPMAFDMDFMALNSRILNLANVEEVKKGITLPQGKVNGAAGAYSYAFEWNEYYAPKAAFKLMEKGYNLRLAHEAFDITGDLSMGRGSILVDKGRQPVSDQTFFEDLQSIAKLTGITIHGINTGYTGGINMGSPSIDVLEKPEVALLVDGGVYSNEAGEIWHLLDQRLEMPITLLPSDEMNSADLNRYNVIVLPNGSYGNISKSGVESLKSWVRAGGTIIARGRALEWLNSQQIGEFSFKTETEKDSTIQKSYANLSNDFGSKVTGGAIFKVKLDLSHPLGYGYDKEDMYTFRNSNQFLLPSKNPYANPLVYTDSPLASGYVYPFNLEQMKNTAMIRVSAVGRGKVIGFVDDPNFRAFWFGTNKLFFNSIFFGQTISSSSAR</sequence>
<evidence type="ECO:0000259" key="2">
    <source>
        <dbReference type="SMART" id="SM00631"/>
    </source>
</evidence>
<dbReference type="CDD" id="cd06238">
    <property type="entry name" value="M14-like"/>
    <property type="match status" value="1"/>
</dbReference>
<accession>A0A918Q5L1</accession>
<dbReference type="Gene3D" id="3.40.630.10">
    <property type="entry name" value="Zn peptidases"/>
    <property type="match status" value="1"/>
</dbReference>
<dbReference type="Proteomes" id="UP000619457">
    <property type="component" value="Unassembled WGS sequence"/>
</dbReference>
<dbReference type="SUPFAM" id="SSF52317">
    <property type="entry name" value="Class I glutamine amidotransferase-like"/>
    <property type="match status" value="1"/>
</dbReference>
<dbReference type="GO" id="GO:0006508">
    <property type="term" value="P:proteolysis"/>
    <property type="evidence" value="ECO:0007669"/>
    <property type="project" value="InterPro"/>
</dbReference>
<gene>
    <name evidence="3" type="ORF">GCM10007049_30130</name>
</gene>
<name>A0A918Q5L1_9BACT</name>
<dbReference type="SUPFAM" id="SSF53187">
    <property type="entry name" value="Zn-dependent exopeptidases"/>
    <property type="match status" value="1"/>
</dbReference>
<evidence type="ECO:0000313" key="3">
    <source>
        <dbReference type="EMBL" id="GGZ34721.1"/>
    </source>
</evidence>
<dbReference type="Pfam" id="PF00246">
    <property type="entry name" value="Peptidase_M14"/>
    <property type="match status" value="1"/>
</dbReference>
<dbReference type="GO" id="GO:0008270">
    <property type="term" value="F:zinc ion binding"/>
    <property type="evidence" value="ECO:0007669"/>
    <property type="project" value="InterPro"/>
</dbReference>
<reference evidence="3" key="1">
    <citation type="journal article" date="2014" name="Int. J. Syst. Evol. Microbiol.">
        <title>Complete genome sequence of Corynebacterium casei LMG S-19264T (=DSM 44701T), isolated from a smear-ripened cheese.</title>
        <authorList>
            <consortium name="US DOE Joint Genome Institute (JGI-PGF)"/>
            <person name="Walter F."/>
            <person name="Albersmeier A."/>
            <person name="Kalinowski J."/>
            <person name="Ruckert C."/>
        </authorList>
    </citation>
    <scope>NUCLEOTIDE SEQUENCE</scope>
    <source>
        <strain evidence="3">KCTC 12368</strain>
    </source>
</reference>
<reference evidence="3" key="2">
    <citation type="submission" date="2020-09" db="EMBL/GenBank/DDBJ databases">
        <authorList>
            <person name="Sun Q."/>
            <person name="Kim S."/>
        </authorList>
    </citation>
    <scope>NUCLEOTIDE SEQUENCE</scope>
    <source>
        <strain evidence="3">KCTC 12368</strain>
    </source>
</reference>
<keyword evidence="1" id="KW-0732">Signal</keyword>
<dbReference type="RefSeq" id="WP_018475379.1">
    <property type="nucleotide sequence ID" value="NZ_BMWX01000005.1"/>
</dbReference>
<evidence type="ECO:0000256" key="1">
    <source>
        <dbReference type="SAM" id="SignalP"/>
    </source>
</evidence>
<dbReference type="SMART" id="SM00631">
    <property type="entry name" value="Zn_pept"/>
    <property type="match status" value="1"/>
</dbReference>